<evidence type="ECO:0000256" key="1">
    <source>
        <dbReference type="SAM" id="MobiDB-lite"/>
    </source>
</evidence>
<dbReference type="RefSeq" id="XP_045954167.1">
    <property type="nucleotide sequence ID" value="XM_046096642.1"/>
</dbReference>
<evidence type="ECO:0000313" key="3">
    <source>
        <dbReference type="Proteomes" id="UP000758603"/>
    </source>
</evidence>
<dbReference type="OrthoDB" id="437973at2759"/>
<sequence length="295" mass="32520">MYNRRGPSKGTSATAKCQKCLKNGHYSYECKANVQERPYIARPSRTQQLSNPKLIPKLTEAAPPELQKKEGVADQQLAKLEAERARKRELELDDDGVETRESPRRGRSASYDSVSTISTSRSMSKSPRPSGLGRQPEPKSPSPVRQQRHRSPDNSGRAQGTRRSRSPVHSGRGSSPRRPHSRGTRSPPRSLGHPGGPDTGNLEYDAHFAGGGASARAKRRYSPSASRSPSPGGQRRYRSRSANERRFDVQSGKQPGQQGQNSSRGHFAPPSEKRERSLSPFSKRLALTKSMHGSH</sequence>
<dbReference type="Pfam" id="PF13917">
    <property type="entry name" value="zf-CCHC_3"/>
    <property type="match status" value="1"/>
</dbReference>
<feature type="region of interest" description="Disordered" evidence="1">
    <location>
        <begin position="39"/>
        <end position="295"/>
    </location>
</feature>
<feature type="compositionally biased region" description="Low complexity" evidence="1">
    <location>
        <begin position="222"/>
        <end position="234"/>
    </location>
</feature>
<protein>
    <submittedName>
        <fullName evidence="2">Zinc knuckle-domain-containing protein</fullName>
    </submittedName>
</protein>
<dbReference type="AlphaFoldDB" id="A0A9P8RNW7"/>
<organism evidence="2 3">
    <name type="scientific">Truncatella angustata</name>
    <dbReference type="NCBI Taxonomy" id="152316"/>
    <lineage>
        <taxon>Eukaryota</taxon>
        <taxon>Fungi</taxon>
        <taxon>Dikarya</taxon>
        <taxon>Ascomycota</taxon>
        <taxon>Pezizomycotina</taxon>
        <taxon>Sordariomycetes</taxon>
        <taxon>Xylariomycetidae</taxon>
        <taxon>Amphisphaeriales</taxon>
        <taxon>Sporocadaceae</taxon>
        <taxon>Truncatella</taxon>
    </lineage>
</organism>
<feature type="compositionally biased region" description="Polar residues" evidence="1">
    <location>
        <begin position="251"/>
        <end position="264"/>
    </location>
</feature>
<name>A0A9P8RNW7_9PEZI</name>
<gene>
    <name evidence="2" type="ORF">BKA67DRAFT_394530</name>
</gene>
<proteinExistence type="predicted"/>
<accession>A0A9P8RNW7</accession>
<keyword evidence="3" id="KW-1185">Reference proteome</keyword>
<evidence type="ECO:0000313" key="2">
    <source>
        <dbReference type="EMBL" id="KAH6647655.1"/>
    </source>
</evidence>
<dbReference type="EMBL" id="JAGPXC010000008">
    <property type="protein sequence ID" value="KAH6647655.1"/>
    <property type="molecule type" value="Genomic_DNA"/>
</dbReference>
<feature type="compositionally biased region" description="Basic and acidic residues" evidence="1">
    <location>
        <begin position="80"/>
        <end position="90"/>
    </location>
</feature>
<feature type="compositionally biased region" description="Low complexity" evidence="1">
    <location>
        <begin position="108"/>
        <end position="130"/>
    </location>
</feature>
<comment type="caution">
    <text evidence="2">The sequence shown here is derived from an EMBL/GenBank/DDBJ whole genome shotgun (WGS) entry which is preliminary data.</text>
</comment>
<dbReference type="GeneID" id="70125534"/>
<reference evidence="2" key="1">
    <citation type="journal article" date="2021" name="Nat. Commun.">
        <title>Genetic determinants of endophytism in the Arabidopsis root mycobiome.</title>
        <authorList>
            <person name="Mesny F."/>
            <person name="Miyauchi S."/>
            <person name="Thiergart T."/>
            <person name="Pickel B."/>
            <person name="Atanasova L."/>
            <person name="Karlsson M."/>
            <person name="Huettel B."/>
            <person name="Barry K.W."/>
            <person name="Haridas S."/>
            <person name="Chen C."/>
            <person name="Bauer D."/>
            <person name="Andreopoulos W."/>
            <person name="Pangilinan J."/>
            <person name="LaButti K."/>
            <person name="Riley R."/>
            <person name="Lipzen A."/>
            <person name="Clum A."/>
            <person name="Drula E."/>
            <person name="Henrissat B."/>
            <person name="Kohler A."/>
            <person name="Grigoriev I.V."/>
            <person name="Martin F.M."/>
            <person name="Hacquard S."/>
        </authorList>
    </citation>
    <scope>NUCLEOTIDE SEQUENCE</scope>
    <source>
        <strain evidence="2">MPI-SDFR-AT-0073</strain>
    </source>
</reference>
<dbReference type="Proteomes" id="UP000758603">
    <property type="component" value="Unassembled WGS sequence"/>
</dbReference>